<dbReference type="InterPro" id="IPR011330">
    <property type="entry name" value="Glyco_hydro/deAcase_b/a-brl"/>
</dbReference>
<comment type="function">
    <text evidence="1">Is involved in generating a small heat-stable compound (Nod), an acylated oligomer of N-acetylglucosamine, that stimulates mitosis in various plant protoplasts.</text>
</comment>
<dbReference type="InterPro" id="IPR050248">
    <property type="entry name" value="Polysacc_deacetylase_ArnD"/>
</dbReference>
<sequence length="303" mass="33864">MAFTLDDLPVYPHLALPDGHTPHSVAALIMASLARNGVSGVFALANSWPLDVDPQYARILDDWVAAGHHIGNHTHTHPLLNETAAAAFIHDVSVADELLAPWISKAPLRAFRHPLDFWGNTEEKRVQVNAHLDRLAYRSADVTSWFYEWEWDRAWQYLLQTGRLEEAERLKAEFVDYAAAQVAHDAKTCRMVFGHDVIGIGLIHPLTFFTEVADAFFARLFAEGVTFVPLSDALDDPAYLRSGTIVTDAFQVYQIKIAAADGRVLDAVPPTHKALMERVFELGTPLRPPRRGMLVQNRRARAS</sequence>
<evidence type="ECO:0000256" key="6">
    <source>
        <dbReference type="ARBA" id="ARBA00032976"/>
    </source>
</evidence>
<dbReference type="PANTHER" id="PTHR10587">
    <property type="entry name" value="GLYCOSYL TRANSFERASE-RELATED"/>
    <property type="match status" value="1"/>
</dbReference>
<protein>
    <recommendedName>
        <fullName evidence="3">Chitooligosaccharide deacetylase</fullName>
    </recommendedName>
    <alternativeName>
        <fullName evidence="6">Nodulation protein B</fullName>
    </alternativeName>
</protein>
<dbReference type="Proteomes" id="UP001597151">
    <property type="component" value="Unassembled WGS sequence"/>
</dbReference>
<keyword evidence="4" id="KW-0479">Metal-binding</keyword>
<evidence type="ECO:0000256" key="2">
    <source>
        <dbReference type="ARBA" id="ARBA00010973"/>
    </source>
</evidence>
<gene>
    <name evidence="8" type="ORF">ACFQ3C_05785</name>
</gene>
<comment type="caution">
    <text evidence="8">The sequence shown here is derived from an EMBL/GenBank/DDBJ whole genome shotgun (WGS) entry which is preliminary data.</text>
</comment>
<evidence type="ECO:0000256" key="4">
    <source>
        <dbReference type="ARBA" id="ARBA00022723"/>
    </source>
</evidence>
<keyword evidence="5" id="KW-0378">Hydrolase</keyword>
<dbReference type="SUPFAM" id="SSF88713">
    <property type="entry name" value="Glycoside hydrolase/deacetylase"/>
    <property type="match status" value="1"/>
</dbReference>
<dbReference type="RefSeq" id="WP_380789818.1">
    <property type="nucleotide sequence ID" value="NZ_JBHTKR010000002.1"/>
</dbReference>
<keyword evidence="9" id="KW-1185">Reference proteome</keyword>
<dbReference type="Gene3D" id="3.20.20.370">
    <property type="entry name" value="Glycoside hydrolase/deacetylase"/>
    <property type="match status" value="1"/>
</dbReference>
<accession>A0ABW3TDP8</accession>
<dbReference type="Pfam" id="PF01522">
    <property type="entry name" value="Polysacc_deac_1"/>
    <property type="match status" value="1"/>
</dbReference>
<evidence type="ECO:0000259" key="7">
    <source>
        <dbReference type="Pfam" id="PF01522"/>
    </source>
</evidence>
<dbReference type="InterPro" id="IPR002509">
    <property type="entry name" value="NODB_dom"/>
</dbReference>
<evidence type="ECO:0000256" key="1">
    <source>
        <dbReference type="ARBA" id="ARBA00003236"/>
    </source>
</evidence>
<dbReference type="EMBL" id="JBHTKR010000002">
    <property type="protein sequence ID" value="MFD1194172.1"/>
    <property type="molecule type" value="Genomic_DNA"/>
</dbReference>
<reference evidence="9" key="1">
    <citation type="journal article" date="2019" name="Int. J. Syst. Evol. Microbiol.">
        <title>The Global Catalogue of Microorganisms (GCM) 10K type strain sequencing project: providing services to taxonomists for standard genome sequencing and annotation.</title>
        <authorList>
            <consortium name="The Broad Institute Genomics Platform"/>
            <consortium name="The Broad Institute Genome Sequencing Center for Infectious Disease"/>
            <person name="Wu L."/>
            <person name="Ma J."/>
        </authorList>
    </citation>
    <scope>NUCLEOTIDE SEQUENCE [LARGE SCALE GENOMIC DNA]</scope>
    <source>
        <strain evidence="9">CCUG 55328</strain>
    </source>
</reference>
<evidence type="ECO:0000313" key="8">
    <source>
        <dbReference type="EMBL" id="MFD1194172.1"/>
    </source>
</evidence>
<evidence type="ECO:0000256" key="3">
    <source>
        <dbReference type="ARBA" id="ARBA00020071"/>
    </source>
</evidence>
<comment type="similarity">
    <text evidence="2">Belongs to the polysaccharide deacetylase family.</text>
</comment>
<feature type="domain" description="NodB homology" evidence="7">
    <location>
        <begin position="3"/>
        <end position="115"/>
    </location>
</feature>
<name>A0ABW3TDP8_9RHOB</name>
<evidence type="ECO:0000256" key="5">
    <source>
        <dbReference type="ARBA" id="ARBA00022801"/>
    </source>
</evidence>
<dbReference type="PANTHER" id="PTHR10587:SF133">
    <property type="entry name" value="CHITIN DEACETYLASE 1-RELATED"/>
    <property type="match status" value="1"/>
</dbReference>
<organism evidence="8 9">
    <name type="scientific">Seohaeicola saemankumensis</name>
    <dbReference type="NCBI Taxonomy" id="481181"/>
    <lineage>
        <taxon>Bacteria</taxon>
        <taxon>Pseudomonadati</taxon>
        <taxon>Pseudomonadota</taxon>
        <taxon>Alphaproteobacteria</taxon>
        <taxon>Rhodobacterales</taxon>
        <taxon>Roseobacteraceae</taxon>
        <taxon>Seohaeicola</taxon>
    </lineage>
</organism>
<evidence type="ECO:0000313" key="9">
    <source>
        <dbReference type="Proteomes" id="UP001597151"/>
    </source>
</evidence>
<proteinExistence type="inferred from homology"/>